<reference evidence="3 4" key="1">
    <citation type="journal article" date="2013" name="Curr. Biol.">
        <title>The Genome of the Foraminiferan Reticulomyxa filosa.</title>
        <authorList>
            <person name="Glockner G."/>
            <person name="Hulsmann N."/>
            <person name="Schleicher M."/>
            <person name="Noegel A.A."/>
            <person name="Eichinger L."/>
            <person name="Gallinger C."/>
            <person name="Pawlowski J."/>
            <person name="Sierra R."/>
            <person name="Euteneuer U."/>
            <person name="Pillet L."/>
            <person name="Moustafa A."/>
            <person name="Platzer M."/>
            <person name="Groth M."/>
            <person name="Szafranski K."/>
            <person name="Schliwa M."/>
        </authorList>
    </citation>
    <scope>NUCLEOTIDE SEQUENCE [LARGE SCALE GENOMIC DNA]</scope>
</reference>
<comment type="caution">
    <text evidence="3">The sequence shown here is derived from an EMBL/GenBank/DDBJ whole genome shotgun (WGS) entry which is preliminary data.</text>
</comment>
<dbReference type="InterPro" id="IPR006652">
    <property type="entry name" value="Kelch_1"/>
</dbReference>
<protein>
    <submittedName>
        <fullName evidence="3">Uncharacterized protein</fullName>
    </submittedName>
</protein>
<evidence type="ECO:0000256" key="1">
    <source>
        <dbReference type="ARBA" id="ARBA00022441"/>
    </source>
</evidence>
<evidence type="ECO:0000313" key="4">
    <source>
        <dbReference type="Proteomes" id="UP000023152"/>
    </source>
</evidence>
<dbReference type="PANTHER" id="PTHR46344:SF27">
    <property type="entry name" value="KELCH REPEAT SUPERFAMILY PROTEIN"/>
    <property type="match status" value="1"/>
</dbReference>
<proteinExistence type="predicted"/>
<accession>X6LT04</accession>
<dbReference type="InterPro" id="IPR015915">
    <property type="entry name" value="Kelch-typ_b-propeller"/>
</dbReference>
<name>X6LT04_RETFI</name>
<dbReference type="Pfam" id="PF01344">
    <property type="entry name" value="Kelch_1"/>
    <property type="match status" value="1"/>
</dbReference>
<gene>
    <name evidence="3" type="ORF">RFI_33156</name>
</gene>
<evidence type="ECO:0000313" key="3">
    <source>
        <dbReference type="EMBL" id="ETO04242.1"/>
    </source>
</evidence>
<feature type="non-terminal residue" evidence="3">
    <location>
        <position position="1"/>
    </location>
</feature>
<dbReference type="EMBL" id="ASPP01029650">
    <property type="protein sequence ID" value="ETO04242.1"/>
    <property type="molecule type" value="Genomic_DNA"/>
</dbReference>
<sequence length="311" mass="36427">NNILKDSILVLTSNDGYYISDISKGLWYKIGEEIPKLNNLHNALQRHSMSCELFPRSSPPKLFFAGGLVMGKPISTIAELDIESMKISPVVEMPFPQVPPRAYCSMVFWPDSLMIIGGYNGWDKILSDCAQYDFLKNKWYRCNKLLYPRYRSSAITIDDKFIFLTGGCDKKFSILDTEWYDRNNKQWINIGHLLFPSQRSHSIKFHDLIYLVSSNSNIIQFYDLIKQSWFIHKSHTLHYSYSLPKFSIHNDGDLLICSNKTNLHSYQIFDLQTHSWIATTYRNHPVHAFYPFPLIQDLQVIDWFSLGRRFW</sequence>
<dbReference type="OrthoDB" id="10250130at2759"/>
<organism evidence="3 4">
    <name type="scientific">Reticulomyxa filosa</name>
    <dbReference type="NCBI Taxonomy" id="46433"/>
    <lineage>
        <taxon>Eukaryota</taxon>
        <taxon>Sar</taxon>
        <taxon>Rhizaria</taxon>
        <taxon>Retaria</taxon>
        <taxon>Foraminifera</taxon>
        <taxon>Monothalamids</taxon>
        <taxon>Reticulomyxidae</taxon>
        <taxon>Reticulomyxa</taxon>
    </lineage>
</organism>
<dbReference type="SMART" id="SM00612">
    <property type="entry name" value="Kelch"/>
    <property type="match status" value="1"/>
</dbReference>
<keyword evidence="2" id="KW-0677">Repeat</keyword>
<evidence type="ECO:0000256" key="2">
    <source>
        <dbReference type="ARBA" id="ARBA00022737"/>
    </source>
</evidence>
<dbReference type="SUPFAM" id="SSF117281">
    <property type="entry name" value="Kelch motif"/>
    <property type="match status" value="1"/>
</dbReference>
<keyword evidence="1" id="KW-0880">Kelch repeat</keyword>
<dbReference type="AlphaFoldDB" id="X6LT04"/>
<dbReference type="Proteomes" id="UP000023152">
    <property type="component" value="Unassembled WGS sequence"/>
</dbReference>
<dbReference type="Gene3D" id="2.120.10.80">
    <property type="entry name" value="Kelch-type beta propeller"/>
    <property type="match status" value="1"/>
</dbReference>
<keyword evidence="4" id="KW-1185">Reference proteome</keyword>
<dbReference type="PANTHER" id="PTHR46344">
    <property type="entry name" value="OS02G0202900 PROTEIN"/>
    <property type="match status" value="1"/>
</dbReference>